<proteinExistence type="predicted"/>
<name>A0AAE3QU83_9BACT</name>
<protein>
    <submittedName>
        <fullName evidence="1">Uncharacterized protein</fullName>
    </submittedName>
</protein>
<evidence type="ECO:0000313" key="1">
    <source>
        <dbReference type="EMBL" id="MDJ1482723.1"/>
    </source>
</evidence>
<sequence>MKWTISAYSKLPGNPTGHIIFLESELRTYLSKHDYQLPYNSKEIISESKGLYTYVRTSRQYVMEIEIHSTTWKPFVNREYPQIVVLIEDFFKLSSNYWYYLETLTPAESDAIELLGRTIEPTMIKERIDQVDLTIPPIIPHIEVLGNYNYEQTDIYSGTSLQYKDITDFWISYIAWISNGQVELINLALLQNATSFNSSFYGSCIPVPLTEVAGKIVEIQHFVKDFDPNAIKGCLLMRKDWYDNVYLFDMGSKYVIHNWWTGE</sequence>
<dbReference type="AlphaFoldDB" id="A0AAE3QU83"/>
<gene>
    <name evidence="1" type="ORF">QNI16_19640</name>
</gene>
<reference evidence="1" key="1">
    <citation type="submission" date="2023-05" db="EMBL/GenBank/DDBJ databases">
        <authorList>
            <person name="Zhang X."/>
        </authorList>
    </citation>
    <scope>NUCLEOTIDE SEQUENCE</scope>
    <source>
        <strain evidence="1">YF14B1</strain>
    </source>
</reference>
<evidence type="ECO:0000313" key="2">
    <source>
        <dbReference type="Proteomes" id="UP001241110"/>
    </source>
</evidence>
<dbReference type="Proteomes" id="UP001241110">
    <property type="component" value="Unassembled WGS sequence"/>
</dbReference>
<dbReference type="RefSeq" id="WP_313982051.1">
    <property type="nucleotide sequence ID" value="NZ_JASJOS010000008.1"/>
</dbReference>
<comment type="caution">
    <text evidence="1">The sequence shown here is derived from an EMBL/GenBank/DDBJ whole genome shotgun (WGS) entry which is preliminary data.</text>
</comment>
<accession>A0AAE3QU83</accession>
<dbReference type="EMBL" id="JASJOS010000008">
    <property type="protein sequence ID" value="MDJ1482723.1"/>
    <property type="molecule type" value="Genomic_DNA"/>
</dbReference>
<organism evidence="1 2">
    <name type="scientific">Xanthocytophaga flava</name>
    <dbReference type="NCBI Taxonomy" id="3048013"/>
    <lineage>
        <taxon>Bacteria</taxon>
        <taxon>Pseudomonadati</taxon>
        <taxon>Bacteroidota</taxon>
        <taxon>Cytophagia</taxon>
        <taxon>Cytophagales</taxon>
        <taxon>Rhodocytophagaceae</taxon>
        <taxon>Xanthocytophaga</taxon>
    </lineage>
</organism>